<feature type="region of interest" description="Disordered" evidence="5">
    <location>
        <begin position="370"/>
        <end position="454"/>
    </location>
</feature>
<evidence type="ECO:0000256" key="7">
    <source>
        <dbReference type="SAM" id="SignalP"/>
    </source>
</evidence>
<feature type="transmembrane region" description="Helical" evidence="6">
    <location>
        <begin position="464"/>
        <end position="484"/>
    </location>
</feature>
<dbReference type="InterPro" id="IPR008930">
    <property type="entry name" value="Terpenoid_cyclase/PrenylTrfase"/>
</dbReference>
<keyword evidence="6" id="KW-1133">Transmembrane helix</keyword>
<feature type="compositionally biased region" description="Low complexity" evidence="5">
    <location>
        <begin position="441"/>
        <end position="454"/>
    </location>
</feature>
<dbReference type="InterPro" id="IPR019931">
    <property type="entry name" value="LPXTG_anchor"/>
</dbReference>
<keyword evidence="3 7" id="KW-0732">Signal</keyword>
<keyword evidence="4" id="KW-0572">Peptidoglycan-anchor</keyword>
<evidence type="ECO:0000313" key="9">
    <source>
        <dbReference type="EMBL" id="RKN45354.1"/>
    </source>
</evidence>
<evidence type="ECO:0000256" key="5">
    <source>
        <dbReference type="SAM" id="MobiDB-lite"/>
    </source>
</evidence>
<accession>A0A3A9ZBT5</accession>
<proteinExistence type="predicted"/>
<evidence type="ECO:0000313" key="10">
    <source>
        <dbReference type="Proteomes" id="UP000281726"/>
    </source>
</evidence>
<evidence type="ECO:0000256" key="4">
    <source>
        <dbReference type="ARBA" id="ARBA00023088"/>
    </source>
</evidence>
<name>A0A3A9ZBT5_9ACTN</name>
<evidence type="ECO:0000256" key="3">
    <source>
        <dbReference type="ARBA" id="ARBA00022729"/>
    </source>
</evidence>
<keyword evidence="6" id="KW-0472">Membrane</keyword>
<feature type="chain" id="PRO_5017470120" evidence="7">
    <location>
        <begin position="32"/>
        <end position="490"/>
    </location>
</feature>
<feature type="signal peptide" evidence="7">
    <location>
        <begin position="1"/>
        <end position="31"/>
    </location>
</feature>
<dbReference type="Proteomes" id="UP000281726">
    <property type="component" value="Unassembled WGS sequence"/>
</dbReference>
<gene>
    <name evidence="9" type="ORF">D7223_17230</name>
</gene>
<keyword evidence="6" id="KW-0812">Transmembrane</keyword>
<feature type="compositionally biased region" description="Low complexity" evidence="5">
    <location>
        <begin position="386"/>
        <end position="421"/>
    </location>
</feature>
<dbReference type="EMBL" id="RBAK01000006">
    <property type="protein sequence ID" value="RKN45354.1"/>
    <property type="molecule type" value="Genomic_DNA"/>
</dbReference>
<dbReference type="AlphaFoldDB" id="A0A3A9ZBT5"/>
<dbReference type="OrthoDB" id="4842970at2"/>
<comment type="caution">
    <text evidence="9">The sequence shown here is derived from an EMBL/GenBank/DDBJ whole genome shotgun (WGS) entry which is preliminary data.</text>
</comment>
<keyword evidence="10" id="KW-1185">Reference proteome</keyword>
<dbReference type="SUPFAM" id="SSF48239">
    <property type="entry name" value="Terpenoid cyclases/Protein prenyltransferases"/>
    <property type="match status" value="2"/>
</dbReference>
<sequence>MPLSRRLATGLGTVAATTLVAISALPLTVVAAPAPADVTAARDAASWLAGEFSDGSLPGPFGGADWGLTVDGLIALSATGVADPTRRAATEQVAAHVRSYNSYDDFGIEGFTDGGATAKLLYAASAAGADPGDFGGFDLRTETRSLIAGADAGHQRGRITSRTTAATGPDASNTFDQSFAVLGLARSGALPQDTVDFLVRQQCAAGGFRLYPDTADGPSPSCDEQSDATLDVDSTAMAVQALLAAADDGATGAATAAAKGAEWLVTQQRADGSYGGSGPTSGANSNSTGLAGQALAAAGRDAAAARAAKALTGLQVTASTGGPAAAEAGAIAYDRAGLATAAETGIAEHERDQWRRATAQALLGLAGVPLGRIGLDPPPTSPEPTPTGTASPTATVSPTGAPTPTAPATATTGPTPSAPVTTAPPSPSPTTAPSTVPPPGTTAAPGTTPAAPGPGALPRTGAAITSYLLVALLLLGGGAVLLVLGRRRAA</sequence>
<feature type="domain" description="Gram-positive cocci surface proteins LPxTG" evidence="8">
    <location>
        <begin position="457"/>
        <end position="490"/>
    </location>
</feature>
<dbReference type="PROSITE" id="PS50847">
    <property type="entry name" value="GRAM_POS_ANCHORING"/>
    <property type="match status" value="1"/>
</dbReference>
<evidence type="ECO:0000259" key="8">
    <source>
        <dbReference type="PROSITE" id="PS50847"/>
    </source>
</evidence>
<feature type="compositionally biased region" description="Pro residues" evidence="5">
    <location>
        <begin position="422"/>
        <end position="440"/>
    </location>
</feature>
<evidence type="ECO:0000256" key="2">
    <source>
        <dbReference type="ARBA" id="ARBA00022525"/>
    </source>
</evidence>
<organism evidence="9 10">
    <name type="scientific">Micromonospora endolithica</name>
    <dbReference type="NCBI Taxonomy" id="230091"/>
    <lineage>
        <taxon>Bacteria</taxon>
        <taxon>Bacillati</taxon>
        <taxon>Actinomycetota</taxon>
        <taxon>Actinomycetes</taxon>
        <taxon>Micromonosporales</taxon>
        <taxon>Micromonosporaceae</taxon>
        <taxon>Micromonospora</taxon>
    </lineage>
</organism>
<reference evidence="9 10" key="1">
    <citation type="journal article" date="2004" name="Syst. Appl. Microbiol.">
        <title>Cryptoendolithic actinomycetes from antarctic sandstone rock samples: Micromonospora endolithica sp. nov. and two isolates related to Micromonospora coerulea Jensen 1932.</title>
        <authorList>
            <person name="Hirsch P."/>
            <person name="Mevs U."/>
            <person name="Kroppenstedt R.M."/>
            <person name="Schumann P."/>
            <person name="Stackebrandt E."/>
        </authorList>
    </citation>
    <scope>NUCLEOTIDE SEQUENCE [LARGE SCALE GENOMIC DNA]</scope>
    <source>
        <strain evidence="9 10">JCM 12677</strain>
    </source>
</reference>
<keyword evidence="1" id="KW-0134">Cell wall</keyword>
<evidence type="ECO:0000256" key="6">
    <source>
        <dbReference type="SAM" id="Phobius"/>
    </source>
</evidence>
<keyword evidence="2" id="KW-0964">Secreted</keyword>
<dbReference type="RefSeq" id="WP_120729418.1">
    <property type="nucleotide sequence ID" value="NZ_RBAK01000006.1"/>
</dbReference>
<dbReference type="Gene3D" id="1.50.10.20">
    <property type="match status" value="1"/>
</dbReference>
<feature type="compositionally biased region" description="Pro residues" evidence="5">
    <location>
        <begin position="376"/>
        <end position="385"/>
    </location>
</feature>
<protein>
    <submittedName>
        <fullName evidence="9">Cell wall anchor protein</fullName>
    </submittedName>
</protein>
<evidence type="ECO:0000256" key="1">
    <source>
        <dbReference type="ARBA" id="ARBA00022512"/>
    </source>
</evidence>